<protein>
    <recommendedName>
        <fullName evidence="4">Aminotransferase class V domain-containing protein</fullName>
    </recommendedName>
</protein>
<evidence type="ECO:0008006" key="4">
    <source>
        <dbReference type="Google" id="ProtNLM"/>
    </source>
</evidence>
<keyword evidence="1" id="KW-0663">Pyridoxal phosphate</keyword>
<evidence type="ECO:0000313" key="3">
    <source>
        <dbReference type="EMBL" id="CEM31082.1"/>
    </source>
</evidence>
<dbReference type="EMBL" id="CDMZ01001337">
    <property type="protein sequence ID" value="CEM31082.1"/>
    <property type="molecule type" value="Genomic_DNA"/>
</dbReference>
<dbReference type="PANTHER" id="PTHR43092:SF2">
    <property type="entry name" value="HERCYNYLCYSTEINE SULFOXIDE LYASE"/>
    <property type="match status" value="1"/>
</dbReference>
<sequence length="454" mass="50223">MDRQLFPLLVSVLHETVAFLKETHTSTGSECNTESRPVYELPLSAKELFLFDNVTTATNTVLRSVLNSHFSSDFPFPMTVLYFNVTYGSTKKFLKELQKDFPTIQLKEVEIVFPLTDVDTGVLTPLKEACEKIQRTVPEGNSAAVLSVIDAIPSNAPVVLPVRQMNEIVRGFFPSTSTTFVDGAHLLGSTDLSLEGLGSDYVVCNFHKWLCAPKGTALLFAASAERQRERRKQRAVSGPNAENAGTARTEKGAGEVVKPLVISHAAGSCLAAQLFWTGLKDFSAWLSLPSVYDFWREQGVNRLRDGIHGLMREGATLLSQMWGTGFGAPLNLFASMALVELPASSIFRCPPSDTPAVTDLRERRPSDSIHKAREEDKIENSRGEADRDFSFEEGEMVQNALFGTYNVEVPVKKLSRRLYVRISAHMYNSLKDFEALGKAVLGLVETGIQPRIQR</sequence>
<dbReference type="Gene3D" id="3.40.640.10">
    <property type="entry name" value="Type I PLP-dependent aspartate aminotransferase-like (Major domain)"/>
    <property type="match status" value="1"/>
</dbReference>
<dbReference type="InterPro" id="IPR015424">
    <property type="entry name" value="PyrdxlP-dep_Trfase"/>
</dbReference>
<dbReference type="PANTHER" id="PTHR43092">
    <property type="entry name" value="L-CYSTEINE DESULFHYDRASE"/>
    <property type="match status" value="1"/>
</dbReference>
<evidence type="ECO:0000256" key="2">
    <source>
        <dbReference type="SAM" id="MobiDB-lite"/>
    </source>
</evidence>
<feature type="region of interest" description="Disordered" evidence="2">
    <location>
        <begin position="230"/>
        <end position="249"/>
    </location>
</feature>
<evidence type="ECO:0000256" key="1">
    <source>
        <dbReference type="ARBA" id="ARBA00022898"/>
    </source>
</evidence>
<name>A0A0G4GLT8_9ALVE</name>
<dbReference type="InterPro" id="IPR015421">
    <property type="entry name" value="PyrdxlP-dep_Trfase_major"/>
</dbReference>
<dbReference type="PhylomeDB" id="A0A0G4GLT8"/>
<dbReference type="VEuPathDB" id="CryptoDB:Cvel_4891"/>
<dbReference type="SUPFAM" id="SSF53383">
    <property type="entry name" value="PLP-dependent transferases"/>
    <property type="match status" value="1"/>
</dbReference>
<reference evidence="3" key="1">
    <citation type="submission" date="2014-11" db="EMBL/GenBank/DDBJ databases">
        <authorList>
            <person name="Otto D Thomas"/>
            <person name="Naeem Raeece"/>
        </authorList>
    </citation>
    <scope>NUCLEOTIDE SEQUENCE</scope>
</reference>
<gene>
    <name evidence="3" type="ORF">Cvel_4891</name>
</gene>
<dbReference type="AlphaFoldDB" id="A0A0G4GLT8"/>
<proteinExistence type="predicted"/>
<accession>A0A0G4GLT8</accession>
<feature type="region of interest" description="Disordered" evidence="2">
    <location>
        <begin position="363"/>
        <end position="385"/>
    </location>
</feature>
<organism evidence="3">
    <name type="scientific">Chromera velia CCMP2878</name>
    <dbReference type="NCBI Taxonomy" id="1169474"/>
    <lineage>
        <taxon>Eukaryota</taxon>
        <taxon>Sar</taxon>
        <taxon>Alveolata</taxon>
        <taxon>Colpodellida</taxon>
        <taxon>Chromeraceae</taxon>
        <taxon>Chromera</taxon>
    </lineage>
</organism>